<dbReference type="EMBL" id="CZAE01000002">
    <property type="protein sequence ID" value="CUO55035.1"/>
    <property type="molecule type" value="Genomic_DNA"/>
</dbReference>
<gene>
    <name evidence="1" type="ORF">ERS852461_00525</name>
</gene>
<proteinExistence type="predicted"/>
<sequence>MQKELLEIEFRYHDRPIGSCPATSCSKTIAIGIFDTLEEAVKAGNETLKVLSEHFQVRSDDRFKVRGLFGTPDRLVTNCCYTTKGIAYFAKITPLKFDDLSETIAETFKAYDRYRQYRREQKNDE</sequence>
<organism evidence="1 2">
    <name type="scientific">Bacteroides faecis</name>
    <dbReference type="NCBI Taxonomy" id="674529"/>
    <lineage>
        <taxon>Bacteria</taxon>
        <taxon>Pseudomonadati</taxon>
        <taxon>Bacteroidota</taxon>
        <taxon>Bacteroidia</taxon>
        <taxon>Bacteroidales</taxon>
        <taxon>Bacteroidaceae</taxon>
        <taxon>Bacteroides</taxon>
    </lineage>
</organism>
<name>A0A174G3W3_9BACE</name>
<dbReference type="RefSeq" id="WP_008768597.1">
    <property type="nucleotide sequence ID" value="NZ_CABMFH010000002.1"/>
</dbReference>
<accession>A0A174G3W3</accession>
<evidence type="ECO:0000313" key="2">
    <source>
        <dbReference type="Proteomes" id="UP000095606"/>
    </source>
</evidence>
<reference evidence="1 2" key="1">
    <citation type="submission" date="2015-09" db="EMBL/GenBank/DDBJ databases">
        <authorList>
            <consortium name="Pathogen Informatics"/>
        </authorList>
    </citation>
    <scope>NUCLEOTIDE SEQUENCE [LARGE SCALE GENOMIC DNA]</scope>
    <source>
        <strain evidence="1 2">2789STDY5834846</strain>
    </source>
</reference>
<dbReference type="Proteomes" id="UP000095606">
    <property type="component" value="Unassembled WGS sequence"/>
</dbReference>
<dbReference type="AlphaFoldDB" id="A0A174G3W3"/>
<evidence type="ECO:0000313" key="1">
    <source>
        <dbReference type="EMBL" id="CUO55035.1"/>
    </source>
</evidence>
<protein>
    <submittedName>
        <fullName evidence="1">Uncharacterized protein</fullName>
    </submittedName>
</protein>
<accession>A0A3E5GLI5</accession>